<proteinExistence type="predicted"/>
<dbReference type="InterPro" id="IPR025164">
    <property type="entry name" value="Toastrack_DUF4097"/>
</dbReference>
<accession>A0A0G1KVG6</accession>
<comment type="caution">
    <text evidence="2">The sequence shown here is derived from an EMBL/GenBank/DDBJ whole genome shotgun (WGS) entry which is preliminary data.</text>
</comment>
<gene>
    <name evidence="2" type="ORF">UW44_C0006G0032</name>
</gene>
<protein>
    <recommendedName>
        <fullName evidence="1">DUF4097 domain-containing protein</fullName>
    </recommendedName>
</protein>
<dbReference type="Pfam" id="PF13349">
    <property type="entry name" value="DUF4097"/>
    <property type="match status" value="1"/>
</dbReference>
<dbReference type="Proteomes" id="UP000034006">
    <property type="component" value="Unassembled WGS sequence"/>
</dbReference>
<sequence length="434" mass="44567">MGKIGCITLNGRKVFSVGRGIVSARGDLVIFSDGSSINLKTGVVTNLSPELLLSLDEIPAGYQVPEVPKPAEKRFQGRILSLVDIERTVIIEPHDSGEIVIPATLGIKSDLKQGVVTITPTENNPWANISISNVQGMRIGFNILSIVGSLLGGFNVLASGEDTSDLKIQVPYGTQINLKNCEDAVVGDTGGNVMVVSDDEVDLKVGAVEGVDVKASGDVSLVASKVTGVVRVASDGDVDVSNLHGCAGLTITASGDVDVVCGEIVGNVVVASDGDADVNLHHCSGNVKITSSGDTVLKAVEVIGNVTSVCEGDAQLSVDNCRGTMDVKADGEASVVSRTAMKNLKLTSGDDVSVSVRSLVGAITIAADGDLDLIVAGGDIGAVTLNVDGDASVSIKTIIDSIKAIVEGDGTFRVQGCSGFQRIKVEGDDDIEIG</sequence>
<dbReference type="AlphaFoldDB" id="A0A0G1KVG6"/>
<dbReference type="EMBL" id="LCIH01000006">
    <property type="protein sequence ID" value="KKT51914.1"/>
    <property type="molecule type" value="Genomic_DNA"/>
</dbReference>
<name>A0A0G1KVG6_9BACT</name>
<evidence type="ECO:0000259" key="1">
    <source>
        <dbReference type="Pfam" id="PF13349"/>
    </source>
</evidence>
<evidence type="ECO:0000313" key="2">
    <source>
        <dbReference type="EMBL" id="KKT51914.1"/>
    </source>
</evidence>
<organism evidence="2 3">
    <name type="scientific">Candidatus Collierbacteria bacterium GW2011_GWB2_44_22</name>
    <dbReference type="NCBI Taxonomy" id="1618387"/>
    <lineage>
        <taxon>Bacteria</taxon>
        <taxon>Candidatus Collieribacteriota</taxon>
    </lineage>
</organism>
<evidence type="ECO:0000313" key="3">
    <source>
        <dbReference type="Proteomes" id="UP000034006"/>
    </source>
</evidence>
<feature type="domain" description="DUF4097" evidence="1">
    <location>
        <begin position="143"/>
        <end position="304"/>
    </location>
</feature>
<reference evidence="2 3" key="1">
    <citation type="journal article" date="2015" name="Nature">
        <title>rRNA introns, odd ribosomes, and small enigmatic genomes across a large radiation of phyla.</title>
        <authorList>
            <person name="Brown C.T."/>
            <person name="Hug L.A."/>
            <person name="Thomas B.C."/>
            <person name="Sharon I."/>
            <person name="Castelle C.J."/>
            <person name="Singh A."/>
            <person name="Wilkins M.J."/>
            <person name="Williams K.H."/>
            <person name="Banfield J.F."/>
        </authorList>
    </citation>
    <scope>NUCLEOTIDE SEQUENCE [LARGE SCALE GENOMIC DNA]</scope>
</reference>